<feature type="domain" description="Deacetylase PdaC" evidence="2">
    <location>
        <begin position="21"/>
        <end position="88"/>
    </location>
</feature>
<dbReference type="InterPro" id="IPR025303">
    <property type="entry name" value="PdaC"/>
</dbReference>
<proteinExistence type="predicted"/>
<feature type="domain" description="DUF3298" evidence="1">
    <location>
        <begin position="116"/>
        <end position="186"/>
    </location>
</feature>
<dbReference type="Gene3D" id="3.30.565.40">
    <property type="entry name" value="Fervidobacterium nodosum Rt17-B1 like"/>
    <property type="match status" value="1"/>
</dbReference>
<dbReference type="RefSeq" id="WP_088051335.1">
    <property type="nucleotide sequence ID" value="NZ_BMJD01000031.1"/>
</dbReference>
<organism evidence="3 4">
    <name type="scientific">Lentibacillus populi</name>
    <dbReference type="NCBI Taxonomy" id="1827502"/>
    <lineage>
        <taxon>Bacteria</taxon>
        <taxon>Bacillati</taxon>
        <taxon>Bacillota</taxon>
        <taxon>Bacilli</taxon>
        <taxon>Bacillales</taxon>
        <taxon>Bacillaceae</taxon>
        <taxon>Lentibacillus</taxon>
    </lineage>
</organism>
<dbReference type="AlphaFoldDB" id="A0A9W5X6G7"/>
<sequence>MANQPLPVSIRTMLYQQQGTTIHYPQLFGLQNPEVQQQINQEIVQQVQTLINLQYQKQGADSFTEMIGNYEIKTNERNVLSLSSTNYAIAYHYAHGLTIMKSLTFDTQTGKNFNLKDLFKPGSDYVDVLSEIVQKQIQERNLDLLDTFKGIEPDQDYYIADKALVLYFQPYEITPYYVGFPMFPISVYSIQDIINENGPLGQMAGNQ</sequence>
<evidence type="ECO:0000259" key="1">
    <source>
        <dbReference type="Pfam" id="PF11738"/>
    </source>
</evidence>
<dbReference type="Pfam" id="PF11738">
    <property type="entry name" value="DUF3298"/>
    <property type="match status" value="1"/>
</dbReference>
<comment type="caution">
    <text evidence="3">The sequence shown here is derived from an EMBL/GenBank/DDBJ whole genome shotgun (WGS) entry which is preliminary data.</text>
</comment>
<dbReference type="Gene3D" id="3.90.640.20">
    <property type="entry name" value="Heat-shock cognate protein, ATPase"/>
    <property type="match status" value="1"/>
</dbReference>
<evidence type="ECO:0000259" key="2">
    <source>
        <dbReference type="Pfam" id="PF13739"/>
    </source>
</evidence>
<dbReference type="EMBL" id="BMJD01000031">
    <property type="protein sequence ID" value="GGB52482.1"/>
    <property type="molecule type" value="Genomic_DNA"/>
</dbReference>
<reference evidence="3" key="1">
    <citation type="journal article" date="2014" name="Int. J. Syst. Evol. Microbiol.">
        <title>Complete genome sequence of Corynebacterium casei LMG S-19264T (=DSM 44701T), isolated from a smear-ripened cheese.</title>
        <authorList>
            <consortium name="US DOE Joint Genome Institute (JGI-PGF)"/>
            <person name="Walter F."/>
            <person name="Albersmeier A."/>
            <person name="Kalinowski J."/>
            <person name="Ruckert C."/>
        </authorList>
    </citation>
    <scope>NUCLEOTIDE SEQUENCE</scope>
    <source>
        <strain evidence="3">CGMCC 1.15454</strain>
    </source>
</reference>
<dbReference type="InterPro" id="IPR021729">
    <property type="entry name" value="DUF3298"/>
</dbReference>
<protein>
    <recommendedName>
        <fullName evidence="5">DUF3298 domain-containing protein</fullName>
    </recommendedName>
</protein>
<keyword evidence="4" id="KW-1185">Reference proteome</keyword>
<dbReference type="Pfam" id="PF13739">
    <property type="entry name" value="PdaC"/>
    <property type="match status" value="1"/>
</dbReference>
<name>A0A9W5X6G7_9BACI</name>
<accession>A0A9W5X6G7</accession>
<evidence type="ECO:0008006" key="5">
    <source>
        <dbReference type="Google" id="ProtNLM"/>
    </source>
</evidence>
<dbReference type="Proteomes" id="UP000621492">
    <property type="component" value="Unassembled WGS sequence"/>
</dbReference>
<dbReference type="InterPro" id="IPR037126">
    <property type="entry name" value="PdaC/RsiV-like_sf"/>
</dbReference>
<reference evidence="3" key="2">
    <citation type="submission" date="2020-09" db="EMBL/GenBank/DDBJ databases">
        <authorList>
            <person name="Sun Q."/>
            <person name="Zhou Y."/>
        </authorList>
    </citation>
    <scope>NUCLEOTIDE SEQUENCE</scope>
    <source>
        <strain evidence="3">CGMCC 1.15454</strain>
    </source>
</reference>
<gene>
    <name evidence="3" type="ORF">GCM10011409_32550</name>
</gene>
<evidence type="ECO:0000313" key="3">
    <source>
        <dbReference type="EMBL" id="GGB52482.1"/>
    </source>
</evidence>
<evidence type="ECO:0000313" key="4">
    <source>
        <dbReference type="Proteomes" id="UP000621492"/>
    </source>
</evidence>